<keyword evidence="4" id="KW-1185">Reference proteome</keyword>
<dbReference type="OrthoDB" id="8063754at2759"/>
<name>A0A9N9WY41_PHACE</name>
<dbReference type="Proteomes" id="UP001153737">
    <property type="component" value="Chromosome 11"/>
</dbReference>
<gene>
    <name evidence="3" type="ORF">PHAECO_LOCUS2750</name>
</gene>
<feature type="coiled-coil region" evidence="1">
    <location>
        <begin position="48"/>
        <end position="75"/>
    </location>
</feature>
<evidence type="ECO:0000313" key="3">
    <source>
        <dbReference type="EMBL" id="CAG9814599.1"/>
    </source>
</evidence>
<feature type="compositionally biased region" description="Acidic residues" evidence="2">
    <location>
        <begin position="447"/>
        <end position="461"/>
    </location>
</feature>
<dbReference type="AlphaFoldDB" id="A0A9N9WY41"/>
<feature type="region of interest" description="Disordered" evidence="2">
    <location>
        <begin position="447"/>
        <end position="485"/>
    </location>
</feature>
<organism evidence="3 4">
    <name type="scientific">Phaedon cochleariae</name>
    <name type="common">Mustard beetle</name>
    <dbReference type="NCBI Taxonomy" id="80249"/>
    <lineage>
        <taxon>Eukaryota</taxon>
        <taxon>Metazoa</taxon>
        <taxon>Ecdysozoa</taxon>
        <taxon>Arthropoda</taxon>
        <taxon>Hexapoda</taxon>
        <taxon>Insecta</taxon>
        <taxon>Pterygota</taxon>
        <taxon>Neoptera</taxon>
        <taxon>Endopterygota</taxon>
        <taxon>Coleoptera</taxon>
        <taxon>Polyphaga</taxon>
        <taxon>Cucujiformia</taxon>
        <taxon>Chrysomeloidea</taxon>
        <taxon>Chrysomelidae</taxon>
        <taxon>Chrysomelinae</taxon>
        <taxon>Chrysomelini</taxon>
        <taxon>Phaedon</taxon>
    </lineage>
</organism>
<evidence type="ECO:0000313" key="4">
    <source>
        <dbReference type="Proteomes" id="UP001153737"/>
    </source>
</evidence>
<evidence type="ECO:0000256" key="2">
    <source>
        <dbReference type="SAM" id="MobiDB-lite"/>
    </source>
</evidence>
<feature type="region of interest" description="Disordered" evidence="2">
    <location>
        <begin position="152"/>
        <end position="218"/>
    </location>
</feature>
<feature type="compositionally biased region" description="Low complexity" evidence="2">
    <location>
        <begin position="156"/>
        <end position="166"/>
    </location>
</feature>
<feature type="compositionally biased region" description="Low complexity" evidence="2">
    <location>
        <begin position="465"/>
        <end position="479"/>
    </location>
</feature>
<keyword evidence="1" id="KW-0175">Coiled coil</keyword>
<dbReference type="EMBL" id="OU896717">
    <property type="protein sequence ID" value="CAG9814599.1"/>
    <property type="molecule type" value="Genomic_DNA"/>
</dbReference>
<feature type="region of interest" description="Disordered" evidence="2">
    <location>
        <begin position="1"/>
        <end position="35"/>
    </location>
</feature>
<sequence>MSPILPGSDMFVDKNNPSSKAKEKTTVKVGRNSGKTKAAKETNFNSLIQSLRSQNEQQQKLIENLTKTIEQLREDLESKFHYYVVRIETQSQVKNQIPQCHRCKEYGHSQRNFRCLYRCVKCGDQHPTSECRKPRTTDAKCANCSGKHPANYRGFPKCPKPATKATPPKPNQKPTPKTLPGSGNTQPGKSYAAATAPKPQPQKAKRAPQQTPTSTLPPDFMDLIQKAIETAYKEPEFQVVENESRISITKDGNNQYAMCSTPVNADLVPCKKARFDVSTIIKRKIDHVPCHSNEQLLENSNDVINSPVVSDELKQNISHRNSSNNNNNDDDNLLERKLEITPESFNTPKDFNLSDTANSMILPINSVNVDSLPPSSYKECNILEGSFQIKNRALRSVHHVTGVFMSRRVSHFSFYLLYECILLHTIKMANKNGRPLTDKELNDILSEESEDEPFIESETEYEPCSSSDNSTDNSSNNSTDAEDYDGKNIENEVRHQQNLGGGDNDLACLPHQWGAYVDLTIIERELIRGVSQKKKKSLQNLLNQQFDKDWEELQELHWYRALLHGPTSNEEDPEVDQDDGTCDCLEEEPAIHIQFS</sequence>
<evidence type="ECO:0000256" key="1">
    <source>
        <dbReference type="SAM" id="Coils"/>
    </source>
</evidence>
<accession>A0A9N9WY41</accession>
<protein>
    <submittedName>
        <fullName evidence="3">Uncharacterized protein</fullName>
    </submittedName>
</protein>
<reference evidence="3" key="1">
    <citation type="submission" date="2022-01" db="EMBL/GenBank/DDBJ databases">
        <authorList>
            <person name="King R."/>
        </authorList>
    </citation>
    <scope>NUCLEOTIDE SEQUENCE</scope>
</reference>
<reference evidence="3" key="2">
    <citation type="submission" date="2022-10" db="EMBL/GenBank/DDBJ databases">
        <authorList>
            <consortium name="ENA_rothamsted_submissions"/>
            <consortium name="culmorum"/>
            <person name="King R."/>
        </authorList>
    </citation>
    <scope>NUCLEOTIDE SEQUENCE</scope>
</reference>
<proteinExistence type="predicted"/>